<evidence type="ECO:0000313" key="2">
    <source>
        <dbReference type="EMBL" id="HIU44866.1"/>
    </source>
</evidence>
<dbReference type="InterPro" id="IPR001173">
    <property type="entry name" value="Glyco_trans_2-like"/>
</dbReference>
<protein>
    <submittedName>
        <fullName evidence="2">Glycosyltransferase</fullName>
    </submittedName>
</protein>
<organism evidence="2 3">
    <name type="scientific">Candidatus Alloenteromonas pullicola</name>
    <dbReference type="NCBI Taxonomy" id="2840784"/>
    <lineage>
        <taxon>Bacteria</taxon>
        <taxon>Bacillati</taxon>
        <taxon>Bacillota</taxon>
        <taxon>Bacillota incertae sedis</taxon>
        <taxon>Candidatus Alloenteromonas</taxon>
    </lineage>
</organism>
<proteinExistence type="predicted"/>
<evidence type="ECO:0000313" key="3">
    <source>
        <dbReference type="Proteomes" id="UP000824070"/>
    </source>
</evidence>
<dbReference type="Pfam" id="PF00535">
    <property type="entry name" value="Glycos_transf_2"/>
    <property type="match status" value="1"/>
</dbReference>
<dbReference type="EMBL" id="DVMV01000009">
    <property type="protein sequence ID" value="HIU44866.1"/>
    <property type="molecule type" value="Genomic_DNA"/>
</dbReference>
<evidence type="ECO:0000259" key="1">
    <source>
        <dbReference type="Pfam" id="PF00535"/>
    </source>
</evidence>
<sequence>MKLSIIIPVKDQSEALLSNLRQKVLPFFDSKKGLTYDVIVVPNGSSEQQRRLLEEGFESLPANCRLLDFDPVGAKGRAVRRGLLASECDYDLVFDADLATDLRAFDAIYPRIGEYDAFLGNRDDRRSITNKRPLLRKLGHFVSKSMVKIRFGMKGVGDTQCGFKCFRDPVAKAMASRQIIDGIAYDVEHCYFLCLNKFRLISIPVIWLNDEKGTSIPFAKSSKEFSKDLGRIKRNRKSYILSKQEKESIDADR</sequence>
<dbReference type="SUPFAM" id="SSF53448">
    <property type="entry name" value="Nucleotide-diphospho-sugar transferases"/>
    <property type="match status" value="1"/>
</dbReference>
<reference evidence="2" key="1">
    <citation type="submission" date="2020-10" db="EMBL/GenBank/DDBJ databases">
        <authorList>
            <person name="Gilroy R."/>
        </authorList>
    </citation>
    <scope>NUCLEOTIDE SEQUENCE</scope>
    <source>
        <strain evidence="2">ChiGjej1B1-22543</strain>
    </source>
</reference>
<dbReference type="AlphaFoldDB" id="A0A9D1LN09"/>
<accession>A0A9D1LN09</accession>
<name>A0A9D1LN09_9FIRM</name>
<dbReference type="Gene3D" id="3.90.550.10">
    <property type="entry name" value="Spore Coat Polysaccharide Biosynthesis Protein SpsA, Chain A"/>
    <property type="match status" value="1"/>
</dbReference>
<dbReference type="Proteomes" id="UP000824070">
    <property type="component" value="Unassembled WGS sequence"/>
</dbReference>
<feature type="domain" description="Glycosyltransferase 2-like" evidence="1">
    <location>
        <begin position="4"/>
        <end position="150"/>
    </location>
</feature>
<dbReference type="PANTHER" id="PTHR10859:SF91">
    <property type="entry name" value="DOLICHYL-PHOSPHATE BETA-GLUCOSYLTRANSFERASE"/>
    <property type="match status" value="1"/>
</dbReference>
<comment type="caution">
    <text evidence="2">The sequence shown here is derived from an EMBL/GenBank/DDBJ whole genome shotgun (WGS) entry which is preliminary data.</text>
</comment>
<reference evidence="2" key="2">
    <citation type="journal article" date="2021" name="PeerJ">
        <title>Extensive microbial diversity within the chicken gut microbiome revealed by metagenomics and culture.</title>
        <authorList>
            <person name="Gilroy R."/>
            <person name="Ravi A."/>
            <person name="Getino M."/>
            <person name="Pursley I."/>
            <person name="Horton D.L."/>
            <person name="Alikhan N.F."/>
            <person name="Baker D."/>
            <person name="Gharbi K."/>
            <person name="Hall N."/>
            <person name="Watson M."/>
            <person name="Adriaenssens E.M."/>
            <person name="Foster-Nyarko E."/>
            <person name="Jarju S."/>
            <person name="Secka A."/>
            <person name="Antonio M."/>
            <person name="Oren A."/>
            <person name="Chaudhuri R.R."/>
            <person name="La Ragione R."/>
            <person name="Hildebrand F."/>
            <person name="Pallen M.J."/>
        </authorList>
    </citation>
    <scope>NUCLEOTIDE SEQUENCE</scope>
    <source>
        <strain evidence="2">ChiGjej1B1-22543</strain>
    </source>
</reference>
<dbReference type="PANTHER" id="PTHR10859">
    <property type="entry name" value="GLYCOSYL TRANSFERASE"/>
    <property type="match status" value="1"/>
</dbReference>
<dbReference type="InterPro" id="IPR029044">
    <property type="entry name" value="Nucleotide-diphossugar_trans"/>
</dbReference>
<gene>
    <name evidence="2" type="ORF">IAC52_01025</name>
</gene>
<dbReference type="GO" id="GO:0006487">
    <property type="term" value="P:protein N-linked glycosylation"/>
    <property type="evidence" value="ECO:0007669"/>
    <property type="project" value="TreeGrafter"/>
</dbReference>